<gene>
    <name evidence="2" type="ORF">GCM10010346_34770</name>
</gene>
<evidence type="ECO:0000313" key="2">
    <source>
        <dbReference type="EMBL" id="GHB08639.1"/>
    </source>
</evidence>
<dbReference type="EMBL" id="BMVO01000010">
    <property type="protein sequence ID" value="GHB08639.1"/>
    <property type="molecule type" value="Genomic_DNA"/>
</dbReference>
<feature type="region of interest" description="Disordered" evidence="1">
    <location>
        <begin position="1"/>
        <end position="34"/>
    </location>
</feature>
<organism evidence="2 3">
    <name type="scientific">Streptomyces chryseus</name>
    <dbReference type="NCBI Taxonomy" id="68186"/>
    <lineage>
        <taxon>Bacteria</taxon>
        <taxon>Bacillati</taxon>
        <taxon>Actinomycetota</taxon>
        <taxon>Actinomycetes</taxon>
        <taxon>Kitasatosporales</taxon>
        <taxon>Streptomycetaceae</taxon>
        <taxon>Streptomyces</taxon>
    </lineage>
</organism>
<sequence>MRNTQKTWHASTRPAPFRINAPPGIRPRRRPGPVCTTGAAAWTDARGAGAFVQWGEEWKVRFPLRDV</sequence>
<evidence type="ECO:0000313" key="3">
    <source>
        <dbReference type="Proteomes" id="UP000599437"/>
    </source>
</evidence>
<feature type="compositionally biased region" description="Polar residues" evidence="1">
    <location>
        <begin position="1"/>
        <end position="10"/>
    </location>
</feature>
<evidence type="ECO:0000256" key="1">
    <source>
        <dbReference type="SAM" id="MobiDB-lite"/>
    </source>
</evidence>
<name>A0ABQ3DT76_9ACTN</name>
<comment type="caution">
    <text evidence="2">The sequence shown here is derived from an EMBL/GenBank/DDBJ whole genome shotgun (WGS) entry which is preliminary data.</text>
</comment>
<proteinExistence type="predicted"/>
<reference evidence="3" key="1">
    <citation type="journal article" date="2019" name="Int. J. Syst. Evol. Microbiol.">
        <title>The Global Catalogue of Microorganisms (GCM) 10K type strain sequencing project: providing services to taxonomists for standard genome sequencing and annotation.</title>
        <authorList>
            <consortium name="The Broad Institute Genomics Platform"/>
            <consortium name="The Broad Institute Genome Sequencing Center for Infectious Disease"/>
            <person name="Wu L."/>
            <person name="Ma J."/>
        </authorList>
    </citation>
    <scope>NUCLEOTIDE SEQUENCE [LARGE SCALE GENOMIC DNA]</scope>
    <source>
        <strain evidence="3">JCM 4737</strain>
    </source>
</reference>
<keyword evidence="3" id="KW-1185">Reference proteome</keyword>
<protein>
    <submittedName>
        <fullName evidence="2">Uncharacterized protein</fullName>
    </submittedName>
</protein>
<accession>A0ABQ3DT76</accession>
<dbReference type="Proteomes" id="UP000599437">
    <property type="component" value="Unassembled WGS sequence"/>
</dbReference>